<comment type="caution">
    <text evidence="2">The sequence shown here is derived from an EMBL/GenBank/DDBJ whole genome shotgun (WGS) entry which is preliminary data.</text>
</comment>
<dbReference type="SUPFAM" id="SSF49464">
    <property type="entry name" value="Carboxypeptidase regulatory domain-like"/>
    <property type="match status" value="1"/>
</dbReference>
<dbReference type="RefSeq" id="WP_166138844.1">
    <property type="nucleotide sequence ID" value="NZ_JAAOBY010000010.1"/>
</dbReference>
<keyword evidence="3" id="KW-1185">Reference proteome</keyword>
<dbReference type="Pfam" id="PF13715">
    <property type="entry name" value="CarbopepD_reg_2"/>
    <property type="match status" value="1"/>
</dbReference>
<accession>A0ABR7JJ90</accession>
<feature type="chain" id="PRO_5047055417" evidence="1">
    <location>
        <begin position="19"/>
        <end position="338"/>
    </location>
</feature>
<evidence type="ECO:0000313" key="3">
    <source>
        <dbReference type="Proteomes" id="UP000621670"/>
    </source>
</evidence>
<sequence>MKSAIFIVLFLFTTSLCAQVISGKVVNDKKEPLAGVNVFFDGTTIGAVTDRLGIFTINQFVQSSSILVVSCLGYQSLYLSGINFSKELNITLLPQVVALNEVQIKSDGFTRKQKMKLFKEQFLGASSISKKIVIQNEDDIRLRYNKQTKTLEAFVYRPLMIFNYELGYKITYELVKFEAHFSTLSISSKDVTKSYYSGLSLFENHIVTPAIIKKRLKVFQGSHLQFFRNLASNSWGKDQFLLFKGSWQADPNVHFKVSDSLGIKKVVVTNQLNVDSNLPFFATFNVLYKKNSQSKVTFKTSTFFIDRFGNNTDIENIYFSGDLGDQKVGTMLPIDFGL</sequence>
<keyword evidence="1" id="KW-0732">Signal</keyword>
<protein>
    <submittedName>
        <fullName evidence="2">Carboxypeptidase-like regulatory domain-containing protein</fullName>
    </submittedName>
</protein>
<evidence type="ECO:0000313" key="2">
    <source>
        <dbReference type="EMBL" id="MBC5864570.1"/>
    </source>
</evidence>
<dbReference type="Gene3D" id="2.60.40.1120">
    <property type="entry name" value="Carboxypeptidase-like, regulatory domain"/>
    <property type="match status" value="1"/>
</dbReference>
<gene>
    <name evidence="2" type="ORF">H8R26_14175</name>
</gene>
<organism evidence="2 3">
    <name type="scientific">Flavobacterium turcicum</name>
    <dbReference type="NCBI Taxonomy" id="2764718"/>
    <lineage>
        <taxon>Bacteria</taxon>
        <taxon>Pseudomonadati</taxon>
        <taxon>Bacteroidota</taxon>
        <taxon>Flavobacteriia</taxon>
        <taxon>Flavobacteriales</taxon>
        <taxon>Flavobacteriaceae</taxon>
        <taxon>Flavobacterium</taxon>
    </lineage>
</organism>
<reference evidence="2 3" key="1">
    <citation type="submission" date="2020-08" db="EMBL/GenBank/DDBJ databases">
        <title>Description of novel Flavobacterium F-400 isolate.</title>
        <authorList>
            <person name="Saticioglu I."/>
            <person name="Duman M."/>
            <person name="Altun S."/>
        </authorList>
    </citation>
    <scope>NUCLEOTIDE SEQUENCE [LARGE SCALE GENOMIC DNA]</scope>
    <source>
        <strain evidence="2 3">F-400</strain>
    </source>
</reference>
<dbReference type="Proteomes" id="UP000621670">
    <property type="component" value="Unassembled WGS sequence"/>
</dbReference>
<dbReference type="EMBL" id="JACRUM010000010">
    <property type="protein sequence ID" value="MBC5864570.1"/>
    <property type="molecule type" value="Genomic_DNA"/>
</dbReference>
<dbReference type="InterPro" id="IPR008969">
    <property type="entry name" value="CarboxyPept-like_regulatory"/>
</dbReference>
<evidence type="ECO:0000256" key="1">
    <source>
        <dbReference type="SAM" id="SignalP"/>
    </source>
</evidence>
<proteinExistence type="predicted"/>
<name>A0ABR7JJ90_9FLAO</name>
<feature type="signal peptide" evidence="1">
    <location>
        <begin position="1"/>
        <end position="18"/>
    </location>
</feature>